<reference evidence="4" key="1">
    <citation type="journal article" date="2014" name="Front. Microbiol.">
        <title>High frequency of phylogenetically diverse reductive dehalogenase-homologous genes in deep subseafloor sedimentary metagenomes.</title>
        <authorList>
            <person name="Kawai M."/>
            <person name="Futagami T."/>
            <person name="Toyoda A."/>
            <person name="Takaki Y."/>
            <person name="Nishi S."/>
            <person name="Hori S."/>
            <person name="Arai W."/>
            <person name="Tsubouchi T."/>
            <person name="Morono Y."/>
            <person name="Uchiyama I."/>
            <person name="Ito T."/>
            <person name="Fujiyama A."/>
            <person name="Inagaki F."/>
            <person name="Takami H."/>
        </authorList>
    </citation>
    <scope>NUCLEOTIDE SEQUENCE</scope>
    <source>
        <strain evidence="4">Expedition CK06-06</strain>
    </source>
</reference>
<dbReference type="Gene3D" id="3.30.565.10">
    <property type="entry name" value="Histidine kinase-like ATPase, C-terminal domain"/>
    <property type="match status" value="1"/>
</dbReference>
<dbReference type="SMART" id="SM00260">
    <property type="entry name" value="CheW"/>
    <property type="match status" value="1"/>
</dbReference>
<accession>X1JIX4</accession>
<dbReference type="PANTHER" id="PTHR43395:SF10">
    <property type="entry name" value="CHEMOTAXIS PROTEIN CHEA"/>
    <property type="match status" value="1"/>
</dbReference>
<dbReference type="EC" id="2.7.13.3" evidence="2"/>
<organism evidence="4">
    <name type="scientific">marine sediment metagenome</name>
    <dbReference type="NCBI Taxonomy" id="412755"/>
    <lineage>
        <taxon>unclassified sequences</taxon>
        <taxon>metagenomes</taxon>
        <taxon>ecological metagenomes</taxon>
    </lineage>
</organism>
<evidence type="ECO:0000313" key="4">
    <source>
        <dbReference type="EMBL" id="GAH69688.1"/>
    </source>
</evidence>
<dbReference type="SUPFAM" id="SSF55874">
    <property type="entry name" value="ATPase domain of HSP90 chaperone/DNA topoisomerase II/histidine kinase"/>
    <property type="match status" value="1"/>
</dbReference>
<dbReference type="GO" id="GO:0006935">
    <property type="term" value="P:chemotaxis"/>
    <property type="evidence" value="ECO:0007669"/>
    <property type="project" value="InterPro"/>
</dbReference>
<sequence length="184" mass="20412">ISGFSTSNIVNEVSGRGVGLDVVKTSLRTLGGTFDFKTEMNKGTTFILKVPLTMAIIKAFLVNIGKETYAIPLTFVEETIELNQKFIKSIHSREIFILRDEVIPIKRLRKIFGSQNGDKKEVYPVVIVNAESKKVALITSEFLEHTDIVVKTLPRIHTDIKEFAGVTLLSDGKPALIIDVPNIV</sequence>
<name>X1JIX4_9ZZZZ</name>
<proteinExistence type="predicted"/>
<dbReference type="PRINTS" id="PR00344">
    <property type="entry name" value="BCTRLSENSOR"/>
</dbReference>
<dbReference type="Pfam" id="PF01584">
    <property type="entry name" value="CheW"/>
    <property type="match status" value="1"/>
</dbReference>
<comment type="caution">
    <text evidence="4">The sequence shown here is derived from an EMBL/GenBank/DDBJ whole genome shotgun (WGS) entry which is preliminary data.</text>
</comment>
<evidence type="ECO:0000256" key="1">
    <source>
        <dbReference type="ARBA" id="ARBA00000085"/>
    </source>
</evidence>
<comment type="catalytic activity">
    <reaction evidence="1">
        <text>ATP + protein L-histidine = ADP + protein N-phospho-L-histidine.</text>
        <dbReference type="EC" id="2.7.13.3"/>
    </reaction>
</comment>
<protein>
    <recommendedName>
        <fullName evidence="2">histidine kinase</fullName>
        <ecNumber evidence="2">2.7.13.3</ecNumber>
    </recommendedName>
</protein>
<dbReference type="InterPro" id="IPR004358">
    <property type="entry name" value="Sig_transdc_His_kin-like_C"/>
</dbReference>
<dbReference type="PANTHER" id="PTHR43395">
    <property type="entry name" value="SENSOR HISTIDINE KINASE CHEA"/>
    <property type="match status" value="1"/>
</dbReference>
<dbReference type="PROSITE" id="PS50851">
    <property type="entry name" value="CHEW"/>
    <property type="match status" value="1"/>
</dbReference>
<feature type="domain" description="CheW-like" evidence="3">
    <location>
        <begin position="56"/>
        <end position="184"/>
    </location>
</feature>
<dbReference type="InterPro" id="IPR003594">
    <property type="entry name" value="HATPase_dom"/>
</dbReference>
<dbReference type="GO" id="GO:0004673">
    <property type="term" value="F:protein histidine kinase activity"/>
    <property type="evidence" value="ECO:0007669"/>
    <property type="project" value="UniProtKB-EC"/>
</dbReference>
<dbReference type="Gene3D" id="2.30.30.40">
    <property type="entry name" value="SH3 Domains"/>
    <property type="match status" value="1"/>
</dbReference>
<gene>
    <name evidence="4" type="ORF">S03H2_45271</name>
</gene>
<feature type="non-terminal residue" evidence="4">
    <location>
        <position position="1"/>
    </location>
</feature>
<dbReference type="InterPro" id="IPR036061">
    <property type="entry name" value="CheW-like_dom_sf"/>
</dbReference>
<dbReference type="GO" id="GO:0007165">
    <property type="term" value="P:signal transduction"/>
    <property type="evidence" value="ECO:0007669"/>
    <property type="project" value="InterPro"/>
</dbReference>
<dbReference type="EMBL" id="BARU01028359">
    <property type="protein sequence ID" value="GAH69688.1"/>
    <property type="molecule type" value="Genomic_DNA"/>
</dbReference>
<dbReference type="SUPFAM" id="SSF50341">
    <property type="entry name" value="CheW-like"/>
    <property type="match status" value="1"/>
</dbReference>
<dbReference type="Pfam" id="PF02518">
    <property type="entry name" value="HATPase_c"/>
    <property type="match status" value="1"/>
</dbReference>
<evidence type="ECO:0000256" key="2">
    <source>
        <dbReference type="ARBA" id="ARBA00012438"/>
    </source>
</evidence>
<evidence type="ECO:0000259" key="3">
    <source>
        <dbReference type="PROSITE" id="PS50851"/>
    </source>
</evidence>
<dbReference type="AlphaFoldDB" id="X1JIX4"/>
<dbReference type="InterPro" id="IPR002545">
    <property type="entry name" value="CheW-lke_dom"/>
</dbReference>
<dbReference type="InterPro" id="IPR051315">
    <property type="entry name" value="Bact_Chemotaxis_CheA"/>
</dbReference>
<dbReference type="InterPro" id="IPR036890">
    <property type="entry name" value="HATPase_C_sf"/>
</dbReference>